<evidence type="ECO:0000313" key="6">
    <source>
        <dbReference type="Proteomes" id="UP001217963"/>
    </source>
</evidence>
<gene>
    <name evidence="2" type="ORF">PFJ87_04g00100</name>
    <name evidence="3" type="ORF">PFJ87_05g00120</name>
    <name evidence="4" type="ORF">PFJ87_06g00100</name>
    <name evidence="5" type="ORF">PFJ87_09g00130</name>
</gene>
<organism evidence="3 6">
    <name type="scientific">Encephalitozoon hellem</name>
    <name type="common">Microsporidian parasite</name>
    <dbReference type="NCBI Taxonomy" id="27973"/>
    <lineage>
        <taxon>Eukaryota</taxon>
        <taxon>Fungi</taxon>
        <taxon>Fungi incertae sedis</taxon>
        <taxon>Microsporidia</taxon>
        <taxon>Unikaryonidae</taxon>
        <taxon>Encephalitozoon</taxon>
    </lineage>
</organism>
<evidence type="ECO:0000313" key="2">
    <source>
        <dbReference type="EMBL" id="WEL38341.1"/>
    </source>
</evidence>
<dbReference type="Proteomes" id="UP001217963">
    <property type="component" value="Chromosome IV"/>
</dbReference>
<name>A0ABY8CM01_ENCHE</name>
<sequence length="69" mass="7671">MCLIKGLEDPNPSVILYDVSSEIPEKSVNSRVSAGKPKRHTTEGVGMRPTRYLEDSSIIWNLLSRARGN</sequence>
<dbReference type="EMBL" id="CP119065">
    <property type="protein sequence ID" value="WEL38341.1"/>
    <property type="molecule type" value="Genomic_DNA"/>
</dbReference>
<dbReference type="Proteomes" id="UP001217963">
    <property type="component" value="Chromosome V"/>
</dbReference>
<keyword evidence="6" id="KW-1185">Reference proteome</keyword>
<feature type="region of interest" description="Disordered" evidence="1">
    <location>
        <begin position="27"/>
        <end position="48"/>
    </location>
</feature>
<evidence type="ECO:0000313" key="5">
    <source>
        <dbReference type="EMBL" id="WEL39386.1"/>
    </source>
</evidence>
<evidence type="ECO:0000313" key="4">
    <source>
        <dbReference type="EMBL" id="WEL38745.1"/>
    </source>
</evidence>
<evidence type="ECO:0000256" key="1">
    <source>
        <dbReference type="SAM" id="MobiDB-lite"/>
    </source>
</evidence>
<reference evidence="3 6" key="1">
    <citation type="submission" date="2023-02" db="EMBL/GenBank/DDBJ databases">
        <title>Encephalitozoon hellem ATCC 50451 complete genome.</title>
        <authorList>
            <person name="Mascarenhas dos Santos A.C."/>
            <person name="Julian A.T."/>
            <person name="Pombert J.-F."/>
        </authorList>
    </citation>
    <scope>NUCLEOTIDE SEQUENCE [LARGE SCALE GENOMIC DNA]</scope>
    <source>
        <strain evidence="3 6">ATCC 50451</strain>
    </source>
</reference>
<dbReference type="EMBL" id="CP119067">
    <property type="protein sequence ID" value="WEL38745.1"/>
    <property type="molecule type" value="Genomic_DNA"/>
</dbReference>
<dbReference type="EMBL" id="CP119066">
    <property type="protein sequence ID" value="WEL38544.1"/>
    <property type="molecule type" value="Genomic_DNA"/>
</dbReference>
<accession>A0ABY8CM01</accession>
<proteinExistence type="predicted"/>
<evidence type="ECO:0000313" key="3">
    <source>
        <dbReference type="EMBL" id="WEL38544.1"/>
    </source>
</evidence>
<dbReference type="Proteomes" id="UP001217963">
    <property type="component" value="Chromosome IX"/>
</dbReference>
<dbReference type="EMBL" id="CP119070">
    <property type="protein sequence ID" value="WEL39386.1"/>
    <property type="molecule type" value="Genomic_DNA"/>
</dbReference>
<dbReference type="Proteomes" id="UP001217963">
    <property type="component" value="Chromosome VI"/>
</dbReference>
<protein>
    <submittedName>
        <fullName evidence="3">Uncharacterized protein</fullName>
    </submittedName>
</protein>